<dbReference type="EMBL" id="GBRH01187781">
    <property type="protein sequence ID" value="JAE10115.1"/>
    <property type="molecule type" value="Transcribed_RNA"/>
</dbReference>
<protein>
    <submittedName>
        <fullName evidence="1">Uncharacterized protein</fullName>
    </submittedName>
</protein>
<accession>A0A0A9FAU4</accession>
<sequence length="32" mass="3641">MSHTCKYMMLPNSLHLETLYVLSVLITSDVSN</sequence>
<proteinExistence type="predicted"/>
<dbReference type="AlphaFoldDB" id="A0A0A9FAU4"/>
<organism evidence="1">
    <name type="scientific">Arundo donax</name>
    <name type="common">Giant reed</name>
    <name type="synonym">Donax arundinaceus</name>
    <dbReference type="NCBI Taxonomy" id="35708"/>
    <lineage>
        <taxon>Eukaryota</taxon>
        <taxon>Viridiplantae</taxon>
        <taxon>Streptophyta</taxon>
        <taxon>Embryophyta</taxon>
        <taxon>Tracheophyta</taxon>
        <taxon>Spermatophyta</taxon>
        <taxon>Magnoliopsida</taxon>
        <taxon>Liliopsida</taxon>
        <taxon>Poales</taxon>
        <taxon>Poaceae</taxon>
        <taxon>PACMAD clade</taxon>
        <taxon>Arundinoideae</taxon>
        <taxon>Arundineae</taxon>
        <taxon>Arundo</taxon>
    </lineage>
</organism>
<evidence type="ECO:0000313" key="1">
    <source>
        <dbReference type="EMBL" id="JAE10115.1"/>
    </source>
</evidence>
<reference evidence="1" key="2">
    <citation type="journal article" date="2015" name="Data Brief">
        <title>Shoot transcriptome of the giant reed, Arundo donax.</title>
        <authorList>
            <person name="Barrero R.A."/>
            <person name="Guerrero F.D."/>
            <person name="Moolhuijzen P."/>
            <person name="Goolsby J.A."/>
            <person name="Tidwell J."/>
            <person name="Bellgard S.E."/>
            <person name="Bellgard M.I."/>
        </authorList>
    </citation>
    <scope>NUCLEOTIDE SEQUENCE</scope>
    <source>
        <tissue evidence="1">Shoot tissue taken approximately 20 cm above the soil surface</tissue>
    </source>
</reference>
<name>A0A0A9FAU4_ARUDO</name>
<reference evidence="1" key="1">
    <citation type="submission" date="2014-09" db="EMBL/GenBank/DDBJ databases">
        <authorList>
            <person name="Magalhaes I.L.F."/>
            <person name="Oliveira U."/>
            <person name="Santos F.R."/>
            <person name="Vidigal T.H.D.A."/>
            <person name="Brescovit A.D."/>
            <person name="Santos A.J."/>
        </authorList>
    </citation>
    <scope>NUCLEOTIDE SEQUENCE</scope>
    <source>
        <tissue evidence="1">Shoot tissue taken approximately 20 cm above the soil surface</tissue>
    </source>
</reference>